<evidence type="ECO:0000256" key="9">
    <source>
        <dbReference type="SAM" id="MobiDB-lite"/>
    </source>
</evidence>
<protein>
    <recommendedName>
        <fullName evidence="15">Tr-type G domain-containing protein</fullName>
    </recommendedName>
</protein>
<dbReference type="InterPro" id="IPR009000">
    <property type="entry name" value="Transl_B-barrel_sf"/>
</dbReference>
<feature type="region of interest" description="Disordered" evidence="9">
    <location>
        <begin position="172"/>
        <end position="202"/>
    </location>
</feature>
<evidence type="ECO:0000256" key="7">
    <source>
        <dbReference type="ARBA" id="ARBA00023187"/>
    </source>
</evidence>
<reference evidence="13 14" key="1">
    <citation type="submission" date="2021-05" db="EMBL/GenBank/DDBJ databases">
        <title>Genome Assembly of Synthetic Allotetraploid Brassica napus Reveals Homoeologous Exchanges between Subgenomes.</title>
        <authorList>
            <person name="Davis J.T."/>
        </authorList>
    </citation>
    <scope>NUCLEOTIDE SEQUENCE [LARGE SCALE GENOMIC DNA]</scope>
    <source>
        <strain evidence="14">cv. Da-Ae</strain>
        <tissue evidence="13">Seedling</tissue>
    </source>
</reference>
<evidence type="ECO:0000256" key="5">
    <source>
        <dbReference type="ARBA" id="ARBA00022927"/>
    </source>
</evidence>
<dbReference type="PROSITE" id="PS51722">
    <property type="entry name" value="G_TR_2"/>
    <property type="match status" value="1"/>
</dbReference>
<dbReference type="InterPro" id="IPR002014">
    <property type="entry name" value="VHS_dom"/>
</dbReference>
<dbReference type="SUPFAM" id="SSF50447">
    <property type="entry name" value="Translation proteins"/>
    <property type="match status" value="1"/>
</dbReference>
<dbReference type="InterPro" id="IPR000640">
    <property type="entry name" value="EFG_V-like"/>
</dbReference>
<feature type="domain" description="GAT" evidence="11">
    <location>
        <begin position="226"/>
        <end position="313"/>
    </location>
</feature>
<evidence type="ECO:0000259" key="10">
    <source>
        <dbReference type="PROSITE" id="PS50179"/>
    </source>
</evidence>
<dbReference type="InterPro" id="IPR004152">
    <property type="entry name" value="GAT_dom"/>
</dbReference>
<dbReference type="Gene3D" id="2.40.30.10">
    <property type="entry name" value="Translation factors"/>
    <property type="match status" value="1"/>
</dbReference>
<evidence type="ECO:0008006" key="15">
    <source>
        <dbReference type="Google" id="ProtNLM"/>
    </source>
</evidence>
<dbReference type="Gene3D" id="3.30.70.870">
    <property type="entry name" value="Elongation Factor G (Translational Gtpase), domain 3"/>
    <property type="match status" value="1"/>
</dbReference>
<evidence type="ECO:0000256" key="1">
    <source>
        <dbReference type="ARBA" id="ARBA00004123"/>
    </source>
</evidence>
<feature type="compositionally biased region" description="Basic and acidic residues" evidence="9">
    <location>
        <begin position="336"/>
        <end position="350"/>
    </location>
</feature>
<dbReference type="InterPro" id="IPR044121">
    <property type="entry name" value="Snu114_GTP-bd"/>
</dbReference>
<name>A0ABQ7Y1E2_BRANA</name>
<dbReference type="SUPFAM" id="SSF52540">
    <property type="entry name" value="P-loop containing nucleoside triphosphate hydrolases"/>
    <property type="match status" value="1"/>
</dbReference>
<dbReference type="Gene3D" id="3.30.230.10">
    <property type="match status" value="1"/>
</dbReference>
<dbReference type="PANTHER" id="PTHR42908:SF6">
    <property type="entry name" value="116 KDA U5 SMALL NUCLEAR RIBONUCLEOPROTEIN COMPONENT"/>
    <property type="match status" value="1"/>
</dbReference>
<evidence type="ECO:0000256" key="6">
    <source>
        <dbReference type="ARBA" id="ARBA00023134"/>
    </source>
</evidence>
<keyword evidence="5" id="KW-0653">Protein transport</keyword>
<evidence type="ECO:0000313" key="14">
    <source>
        <dbReference type="Proteomes" id="UP000824890"/>
    </source>
</evidence>
<dbReference type="InterPro" id="IPR005225">
    <property type="entry name" value="Small_GTP-bd"/>
</dbReference>
<feature type="domain" description="Tr-type G" evidence="12">
    <location>
        <begin position="501"/>
        <end position="787"/>
    </location>
</feature>
<dbReference type="NCBIfam" id="TIGR00231">
    <property type="entry name" value="small_GTP"/>
    <property type="match status" value="1"/>
</dbReference>
<organism evidence="13 14">
    <name type="scientific">Brassica napus</name>
    <name type="common">Rape</name>
    <dbReference type="NCBI Taxonomy" id="3708"/>
    <lineage>
        <taxon>Eukaryota</taxon>
        <taxon>Viridiplantae</taxon>
        <taxon>Streptophyta</taxon>
        <taxon>Embryophyta</taxon>
        <taxon>Tracheophyta</taxon>
        <taxon>Spermatophyta</taxon>
        <taxon>Magnoliopsida</taxon>
        <taxon>eudicotyledons</taxon>
        <taxon>Gunneridae</taxon>
        <taxon>Pentapetalae</taxon>
        <taxon>rosids</taxon>
        <taxon>malvids</taxon>
        <taxon>Brassicales</taxon>
        <taxon>Brassicaceae</taxon>
        <taxon>Brassiceae</taxon>
        <taxon>Brassica</taxon>
    </lineage>
</organism>
<dbReference type="CDD" id="cd04167">
    <property type="entry name" value="Snu114p"/>
    <property type="match status" value="1"/>
</dbReference>
<dbReference type="Gene3D" id="1.25.40.90">
    <property type="match status" value="1"/>
</dbReference>
<evidence type="ECO:0000256" key="8">
    <source>
        <dbReference type="ARBA" id="ARBA00023242"/>
    </source>
</evidence>
<evidence type="ECO:0000256" key="3">
    <source>
        <dbReference type="ARBA" id="ARBA00022664"/>
    </source>
</evidence>
<accession>A0ABQ7Y1E2</accession>
<gene>
    <name evidence="13" type="ORF">HID58_079202</name>
</gene>
<dbReference type="Pfam" id="PF00679">
    <property type="entry name" value="EFG_C"/>
    <property type="match status" value="1"/>
</dbReference>
<dbReference type="SUPFAM" id="SSF54211">
    <property type="entry name" value="Ribosomal protein S5 domain 2-like"/>
    <property type="match status" value="1"/>
</dbReference>
<comment type="subcellular location">
    <subcellularLocation>
        <location evidence="1">Nucleus</location>
    </subcellularLocation>
</comment>
<dbReference type="PRINTS" id="PR00315">
    <property type="entry name" value="ELONGATNFCT"/>
</dbReference>
<dbReference type="SMART" id="SM00838">
    <property type="entry name" value="EFG_C"/>
    <property type="match status" value="1"/>
</dbReference>
<dbReference type="Proteomes" id="UP000824890">
    <property type="component" value="Unassembled WGS sequence"/>
</dbReference>
<evidence type="ECO:0000256" key="4">
    <source>
        <dbReference type="ARBA" id="ARBA00022741"/>
    </source>
</evidence>
<sequence length="1352" mass="151131">MDKLKIAEWGEKLKTGGAQMSRMVSEKVKDILQAPTLESKMVDEATLETLEEPNWGMNMRICAQINNQEFNATEIVRAIKRKISGKSPVSQRLSLELLEACAMNCDKIFSEVASEGVLDEMVWLVKNGEGDSENRSRAFQLIRAWGRSKDLAYLPVFKQTYMSLEGENGLNARSEENPMAGAGQSSLESLMQRPVPVPPPGSYPVPNQEQARGDDGGGFDYSFGNLSIKDKKEQIEITRNSLELLSSMLNTDGKPNHTEDELTVSLMEKCKQSQPLIQMIIESTTDDESVLFEALHLNDELQRVLSIYEKTDETEKKASMVEQESSGSKDAGGPKPAEEHLVKQKDEHQESPGSSNKTGKEDKQQMDDSLYDEFGNYIGPEIESDRESDDEIEDEEFQDKHPEEDVSDGEHPPGGSNGWITTINDVEMDNQIVLPEDKKYYPTAEEVYGEDVETLVMDEDEQPLEMPIIKPVRDVRFEVGVKDSTTYVSTQFLVGLMSNPALVRNVALVGHLQHGKTVFMDMLVEQTHHMSTFNAKNEKHMKYTDTRVDEQERNISIKAVPMSLVLEDSRSKSYLCNVIDTPGHVNFSDEMTASLRLSDGAVLIVDAAEGVMVNTERAIRHAIQDHLPIVVVINKVDRLITELKLPPRDAYYKLRHTIEVINNHISAASTTAGNLPLIDPAAGNVCFASGTAGWSFTLQSFAKLYSKLHGVDMDVDKFASKLWGDVYYHPDTRAFKRNPPVGGGERAFVQFILEPLYKIYSQVIGEHKKSVETTLAELGVTLSNSAYKLNVRPLLRLACSSVFGSSSGFTDMLVKQIPSPKEAAARKVDHAYTGPKDSAIYEAMVECDPSGPLMVNVTKLYPKSDTSVFDVFGRVYSGTLRTGQSVRVLGEGYSPEDEEDMTVKEVTKLWIYQARYRIPVSSAPPGSWVLIEGVDASIMKTATLCNENYDEDVFIFRALQFNTLPVVKTATEPLNPSELPKMVEGLRKISKSYPLAITKVEESGEHTILGTGELYLDSIMKDLRELYSEVEVKVADPVVSFCETVVESSSMKCFAETPNKKNKITMIAEPLDRGLAEDIENGVVSIDWNRKQLGDFFKTKYDWDLLAARSIWAFGPDKQGPNILLDDTLPTEVDKNLMMAVKDSIVQGFQWGAREGPLCDEPIRNVKFKIVDAWIAPEPLHRGSGQMIPTARRVAYSSFLMATPRLMEPVYYVEIQTPIDCVTAIYTVLSRRRGHVTSDVPQPGTPAYIVKAFLPVIESFGFETDLRYHTQGQAFCVSVFDHWAIVPGDPLDKSILLRPLEPAPIQHLAREFMVKTRRRKGMSEDVSGNKFFDEAMMVELAQQTGDLHLQMM</sequence>
<dbReference type="Pfam" id="PF00790">
    <property type="entry name" value="VHS"/>
    <property type="match status" value="1"/>
</dbReference>
<dbReference type="InterPro" id="IPR005517">
    <property type="entry name" value="Transl_elong_EFG/EF2_IV"/>
</dbReference>
<keyword evidence="4" id="KW-0547">Nucleotide-binding</keyword>
<dbReference type="InterPro" id="IPR035655">
    <property type="entry name" value="U5-116kDa_C"/>
</dbReference>
<keyword evidence="2" id="KW-0813">Transport</keyword>
<keyword evidence="6" id="KW-0342">GTP-binding</keyword>
<dbReference type="PROSITE" id="PS50179">
    <property type="entry name" value="VHS"/>
    <property type="match status" value="1"/>
</dbReference>
<dbReference type="Gene3D" id="1.20.58.160">
    <property type="match status" value="1"/>
</dbReference>
<dbReference type="InterPro" id="IPR027417">
    <property type="entry name" value="P-loop_NTPase"/>
</dbReference>
<dbReference type="CDD" id="cd04090">
    <property type="entry name" value="EF2_II_snRNP"/>
    <property type="match status" value="1"/>
</dbReference>
<feature type="domain" description="VHS" evidence="10">
    <location>
        <begin position="45"/>
        <end position="145"/>
    </location>
</feature>
<keyword evidence="3" id="KW-0507">mRNA processing</keyword>
<dbReference type="InterPro" id="IPR014721">
    <property type="entry name" value="Ribsml_uS5_D2-typ_fold_subgr"/>
</dbReference>
<dbReference type="InterPro" id="IPR000795">
    <property type="entry name" value="T_Tr_GTP-bd_dom"/>
</dbReference>
<evidence type="ECO:0000259" key="12">
    <source>
        <dbReference type="PROSITE" id="PS51722"/>
    </source>
</evidence>
<feature type="compositionally biased region" description="Acidic residues" evidence="9">
    <location>
        <begin position="382"/>
        <end position="397"/>
    </location>
</feature>
<dbReference type="Pfam" id="PF03764">
    <property type="entry name" value="EFG_IV"/>
    <property type="match status" value="1"/>
</dbReference>
<dbReference type="Pfam" id="PF00009">
    <property type="entry name" value="GTP_EFTU"/>
    <property type="match status" value="1"/>
</dbReference>
<dbReference type="InterPro" id="IPR004161">
    <property type="entry name" value="EFTu-like_2"/>
</dbReference>
<keyword evidence="14" id="KW-1185">Reference proteome</keyword>
<dbReference type="Gene3D" id="3.40.50.300">
    <property type="entry name" value="P-loop containing nucleotide triphosphate hydrolases"/>
    <property type="match status" value="1"/>
</dbReference>
<dbReference type="Pfam" id="PF03144">
    <property type="entry name" value="GTP_EFTU_D2"/>
    <property type="match status" value="1"/>
</dbReference>
<evidence type="ECO:0000259" key="11">
    <source>
        <dbReference type="PROSITE" id="PS50909"/>
    </source>
</evidence>
<dbReference type="InterPro" id="IPR035647">
    <property type="entry name" value="EFG_III/V"/>
</dbReference>
<dbReference type="CDD" id="cd03561">
    <property type="entry name" value="VHS"/>
    <property type="match status" value="1"/>
</dbReference>
<dbReference type="Pfam" id="PF16004">
    <property type="entry name" value="EFTUD2"/>
    <property type="match status" value="1"/>
</dbReference>
<dbReference type="Gene3D" id="3.30.70.240">
    <property type="match status" value="1"/>
</dbReference>
<dbReference type="SUPFAM" id="SSF89009">
    <property type="entry name" value="GAT-like domain"/>
    <property type="match status" value="1"/>
</dbReference>
<keyword evidence="8" id="KW-0539">Nucleus</keyword>
<dbReference type="PROSITE" id="PS50909">
    <property type="entry name" value="GAT"/>
    <property type="match status" value="1"/>
</dbReference>
<dbReference type="SMART" id="SM00288">
    <property type="entry name" value="VHS"/>
    <property type="match status" value="1"/>
</dbReference>
<dbReference type="PANTHER" id="PTHR42908">
    <property type="entry name" value="TRANSLATION ELONGATION FACTOR-RELATED"/>
    <property type="match status" value="1"/>
</dbReference>
<dbReference type="InterPro" id="IPR008942">
    <property type="entry name" value="ENTH_VHS"/>
</dbReference>
<dbReference type="SUPFAM" id="SSF48464">
    <property type="entry name" value="ENTH/VHS domain"/>
    <property type="match status" value="1"/>
</dbReference>
<dbReference type="SMART" id="SM00889">
    <property type="entry name" value="EFG_IV"/>
    <property type="match status" value="1"/>
</dbReference>
<feature type="compositionally biased region" description="Basic and acidic residues" evidence="9">
    <location>
        <begin position="398"/>
        <end position="411"/>
    </location>
</feature>
<dbReference type="CDD" id="cd01683">
    <property type="entry name" value="EF2_IV_snRNP"/>
    <property type="match status" value="1"/>
</dbReference>
<dbReference type="InterPro" id="IPR038425">
    <property type="entry name" value="GAT_sf"/>
</dbReference>
<dbReference type="Pfam" id="PF03127">
    <property type="entry name" value="GAT"/>
    <property type="match status" value="1"/>
</dbReference>
<proteinExistence type="predicted"/>
<comment type="caution">
    <text evidence="13">The sequence shown here is derived from an EMBL/GenBank/DDBJ whole genome shotgun (WGS) entry which is preliminary data.</text>
</comment>
<dbReference type="CDD" id="cd04098">
    <property type="entry name" value="eEF2_C_snRNP"/>
    <property type="match status" value="1"/>
</dbReference>
<feature type="region of interest" description="Disordered" evidence="9">
    <location>
        <begin position="312"/>
        <end position="417"/>
    </location>
</feature>
<dbReference type="InterPro" id="IPR020568">
    <property type="entry name" value="Ribosomal_Su5_D2-typ_SF"/>
</dbReference>
<dbReference type="CDD" id="cd14231">
    <property type="entry name" value="GAT_GGA-like_plant"/>
    <property type="match status" value="1"/>
</dbReference>
<dbReference type="SUPFAM" id="SSF54980">
    <property type="entry name" value="EF-G C-terminal domain-like"/>
    <property type="match status" value="2"/>
</dbReference>
<evidence type="ECO:0000256" key="2">
    <source>
        <dbReference type="ARBA" id="ARBA00022448"/>
    </source>
</evidence>
<keyword evidence="7" id="KW-0508">mRNA splicing</keyword>
<dbReference type="EMBL" id="JAGKQM010000018">
    <property type="protein sequence ID" value="KAH0861991.1"/>
    <property type="molecule type" value="Genomic_DNA"/>
</dbReference>
<dbReference type="CDD" id="cd16264">
    <property type="entry name" value="snRNP_III"/>
    <property type="match status" value="1"/>
</dbReference>
<dbReference type="Gene3D" id="3.90.1430.10">
    <property type="entry name" value="Yeast translation eEF2 (G' domain)"/>
    <property type="match status" value="1"/>
</dbReference>
<evidence type="ECO:0000313" key="13">
    <source>
        <dbReference type="EMBL" id="KAH0861991.1"/>
    </source>
</evidence>
<dbReference type="InterPro" id="IPR031950">
    <property type="entry name" value="EFTUD2_N"/>
</dbReference>